<dbReference type="Proteomes" id="UP000037122">
    <property type="component" value="Unassembled WGS sequence"/>
</dbReference>
<organism evidence="1 2">
    <name type="scientific">Candidozyma auris</name>
    <name type="common">Yeast</name>
    <name type="synonym">Candida auris</name>
    <dbReference type="NCBI Taxonomy" id="498019"/>
    <lineage>
        <taxon>Eukaryota</taxon>
        <taxon>Fungi</taxon>
        <taxon>Dikarya</taxon>
        <taxon>Ascomycota</taxon>
        <taxon>Saccharomycotina</taxon>
        <taxon>Pichiomycetes</taxon>
        <taxon>Metschnikowiaceae</taxon>
        <taxon>Candidozyma</taxon>
    </lineage>
</organism>
<dbReference type="VEuPathDB" id="FungiDB:CJI96_0005443"/>
<dbReference type="VEuPathDB" id="FungiDB:QG37_04472"/>
<dbReference type="VEuPathDB" id="FungiDB:CJJ07_000372"/>
<dbReference type="VEuPathDB" id="FungiDB:CJJ09_004992"/>
<dbReference type="VEuPathDB" id="FungiDB:B9J08_004422"/>
<accession>A0A0L0NWM9</accession>
<gene>
    <name evidence="1" type="ORF">QG37_04472</name>
</gene>
<reference evidence="2" key="1">
    <citation type="journal article" date="2015" name="BMC Genomics">
        <title>Draft genome of a commonly misdiagnosed multidrug resistant pathogen Candida auris.</title>
        <authorList>
            <person name="Chatterjee S."/>
            <person name="Alampalli S.V."/>
            <person name="Nageshan R.K."/>
            <person name="Chettiar S.T."/>
            <person name="Joshi S."/>
            <person name="Tatu U.S."/>
        </authorList>
    </citation>
    <scope>NUCLEOTIDE SEQUENCE [LARGE SCALE GENOMIC DNA]</scope>
    <source>
        <strain evidence="2">6684</strain>
    </source>
</reference>
<evidence type="ECO:0000313" key="1">
    <source>
        <dbReference type="EMBL" id="KND98576.1"/>
    </source>
</evidence>
<dbReference type="VEuPathDB" id="FungiDB:CJI97_004485"/>
<name>A0A0L0NWM9_CANAR</name>
<dbReference type="EMBL" id="LGST01000031">
    <property type="protein sequence ID" value="KND98576.1"/>
    <property type="molecule type" value="Genomic_DNA"/>
</dbReference>
<protein>
    <submittedName>
        <fullName evidence="1">Uncharacterized protein</fullName>
    </submittedName>
</protein>
<sequence>MDKSRLYYSNSLLSAYLDGSNENVSDNEPSEQAEHHVPRVPEISVVAPQEAMSNKDAGATLNPLKLTLSRPESYRSQASSCNSLYSSLSNFSDDTDLESVKLKLQHCSLEKPRGNLHKLRQFFKRNGKVGTSEPEDDNALFLHHVHMYWNTKFYHYGKNETLDVNWSESCEVFFFGDTLQAILPNEGDLLRFISESEYELGEVKFSNLRRYHASELVIPEALLQDVLPVINDFNHILDLYAESRANAQKPELYEKLIRDANRSSGLCVPLAIAMFGNWLLSYKKSDEGTSNYDNVLIMNYFRKAARLSIALRHLAPKLEVAVPNFEPLEQILLRRFLNKDTDSALALSLHNLGEYYHHIGDEDTAVTLWELNCHLTGDQESANLAILGLTDGFGLGNRLKERNLIGKKSKTNKFNTKRRIAHIYRILMKRPDYDEYGVSWATKEKYD</sequence>
<comment type="caution">
    <text evidence="1">The sequence shown here is derived from an EMBL/GenBank/DDBJ whole genome shotgun (WGS) entry which is preliminary data.</text>
</comment>
<dbReference type="AlphaFoldDB" id="A0A0L0NWM9"/>
<evidence type="ECO:0000313" key="2">
    <source>
        <dbReference type="Proteomes" id="UP000037122"/>
    </source>
</evidence>
<proteinExistence type="predicted"/>